<accession>A0A2R3UAD0</accession>
<sequence>MSYAFFLANGRGKMYSSMLPESRRVAIDAEIGGPSMTRQEFSEECDVNAIVARFEKVGVWPMQPNGVEPVYYDFVDMPDLQGALTHMIAAEEAFMKLPAVVRKEFDNDAMRFVEFAQSRDNVPKLREWGLAEPEKAPDEPMRVRVVPEPDAPPIAPAVKA</sequence>
<proteinExistence type="predicted"/>
<feature type="compositionally biased region" description="Basic and acidic residues" evidence="1">
    <location>
        <begin position="133"/>
        <end position="147"/>
    </location>
</feature>
<feature type="region of interest" description="Disordered" evidence="1">
    <location>
        <begin position="133"/>
        <end position="160"/>
    </location>
</feature>
<dbReference type="InterPro" id="IPR014131">
    <property type="entry name" value="Chlamydia_phage_Vp3"/>
</dbReference>
<dbReference type="Pfam" id="PF09675">
    <property type="entry name" value="Chlamy_scaf"/>
    <property type="match status" value="1"/>
</dbReference>
<evidence type="ECO:0000256" key="1">
    <source>
        <dbReference type="SAM" id="MobiDB-lite"/>
    </source>
</evidence>
<evidence type="ECO:0000313" key="2">
    <source>
        <dbReference type="EMBL" id="AVQ10212.1"/>
    </source>
</evidence>
<reference evidence="2" key="1">
    <citation type="submission" date="2018-03" db="EMBL/GenBank/DDBJ databases">
        <title>Twenty-four Novel Viral Genomes identified from the Dushanzi Mud Volcanic Sediment in Xinjiang, China.</title>
        <authorList>
            <person name="Han L."/>
        </authorList>
    </citation>
    <scope>NUCLEOTIDE SEQUENCE</scope>
</reference>
<protein>
    <submittedName>
        <fullName evidence="2">Portal protein</fullName>
    </submittedName>
</protein>
<name>A0A2R3UAD0_9VIRU</name>
<organism evidence="2">
    <name type="scientific">Gokushovirinae environmental samples</name>
    <dbReference type="NCBI Taxonomy" id="1478972"/>
    <lineage>
        <taxon>Viruses</taxon>
        <taxon>Monodnaviria</taxon>
        <taxon>Sangervirae</taxon>
        <taxon>Phixviricota</taxon>
        <taxon>Malgrandaviricetes</taxon>
        <taxon>Petitvirales</taxon>
        <taxon>Microviridae</taxon>
        <taxon>environmental samples</taxon>
    </lineage>
</organism>
<feature type="compositionally biased region" description="Pro residues" evidence="1">
    <location>
        <begin position="149"/>
        <end position="160"/>
    </location>
</feature>
<dbReference type="EMBL" id="MH029521">
    <property type="protein sequence ID" value="AVQ10212.1"/>
    <property type="molecule type" value="Genomic_DNA"/>
</dbReference>